<dbReference type="RefSeq" id="WP_124790658.1">
    <property type="nucleotide sequence ID" value="NZ_RQYN01000050.1"/>
</dbReference>
<accession>A0A3P1YN67</accession>
<protein>
    <recommendedName>
        <fullName evidence="3">Conjugal transfer protein TraO</fullName>
    </recommendedName>
</protein>
<reference evidence="1 2" key="1">
    <citation type="submission" date="2018-11" db="EMBL/GenBank/DDBJ databases">
        <title>Genomes From Bacteria Associated with the Canine Oral Cavity: a Test Case for Automated Genome-Based Taxonomic Assignment.</title>
        <authorList>
            <person name="Coil D.A."/>
            <person name="Jospin G."/>
            <person name="Darling A.E."/>
            <person name="Wallis C."/>
            <person name="Davis I.J."/>
            <person name="Harris S."/>
            <person name="Eisen J.A."/>
            <person name="Holcombe L.J."/>
            <person name="O'Flynn C."/>
        </authorList>
    </citation>
    <scope>NUCLEOTIDE SEQUENCE [LARGE SCALE GENOMIC DNA]</scope>
    <source>
        <strain evidence="1 2">OH1426_COT-023</strain>
    </source>
</reference>
<comment type="caution">
    <text evidence="1">The sequence shown here is derived from an EMBL/GenBank/DDBJ whole genome shotgun (WGS) entry which is preliminary data.</text>
</comment>
<dbReference type="InterPro" id="IPR018899">
    <property type="entry name" value="Conjug_transposon_Tra0"/>
</dbReference>
<dbReference type="Proteomes" id="UP000279860">
    <property type="component" value="Unassembled WGS sequence"/>
</dbReference>
<evidence type="ECO:0000313" key="2">
    <source>
        <dbReference type="Proteomes" id="UP000279860"/>
    </source>
</evidence>
<dbReference type="AlphaFoldDB" id="A0A3P1YN67"/>
<proteinExistence type="predicted"/>
<organism evidence="1 2">
    <name type="scientific">Tannerella forsythia</name>
    <name type="common">Bacteroides forsythus</name>
    <dbReference type="NCBI Taxonomy" id="28112"/>
    <lineage>
        <taxon>Bacteria</taxon>
        <taxon>Pseudomonadati</taxon>
        <taxon>Bacteroidota</taxon>
        <taxon>Bacteroidia</taxon>
        <taxon>Bacteroidales</taxon>
        <taxon>Tannerellaceae</taxon>
        <taxon>Tannerella</taxon>
    </lineage>
</organism>
<evidence type="ECO:0008006" key="3">
    <source>
        <dbReference type="Google" id="ProtNLM"/>
    </source>
</evidence>
<sequence>MKKLIIALFIIGIGGVCSVKAQRHYSGVRAIDMSYGLNIFGRDNTHLNISISRYKNRTTYWKGGLNFLEKSFTYKLLVSGTETDKNAVYNIECSTGRAFYGDVNYFKTLATNRTSLWLNGSVGTFLGVEVYRNPDEQVRFVMGPKVSLEGEFFITSRIAILGQMEQQWSPFSRLKKWNTLWGVGLKYLLY</sequence>
<name>A0A3P1YN67_TANFO</name>
<evidence type="ECO:0000313" key="1">
    <source>
        <dbReference type="EMBL" id="RRD72461.1"/>
    </source>
</evidence>
<gene>
    <name evidence="1" type="ORF">EII41_11250</name>
</gene>
<dbReference type="Pfam" id="PF10626">
    <property type="entry name" value="TraO"/>
    <property type="match status" value="1"/>
</dbReference>
<dbReference type="EMBL" id="RQYN01000050">
    <property type="protein sequence ID" value="RRD72461.1"/>
    <property type="molecule type" value="Genomic_DNA"/>
</dbReference>